<dbReference type="Proteomes" id="UP001144673">
    <property type="component" value="Chromosome 5"/>
</dbReference>
<dbReference type="EMBL" id="JAJHUN010000008">
    <property type="protein sequence ID" value="KAJ4153405.1"/>
    <property type="molecule type" value="Genomic_DNA"/>
</dbReference>
<proteinExistence type="predicted"/>
<sequence>MKYSIAAVAFLVAGAIAAPTASMIEDRRMTAIHVLYDNKQSLQLTPEEADVFDKFMDMMGTMQQRDTEAGAPMTTGGAPAPGGGSPLGNLTSLLPPQVQGIIDKITGGKKGGAAGGMPPGGAAGGMMQGGAAGGKKGGLLGGALIPGIL</sequence>
<evidence type="ECO:0000313" key="3">
    <source>
        <dbReference type="Proteomes" id="UP001144673"/>
    </source>
</evidence>
<protein>
    <submittedName>
        <fullName evidence="2">Uncharacterized protein</fullName>
    </submittedName>
</protein>
<organism evidence="2 3">
    <name type="scientific">Akanthomyces muscarius</name>
    <name type="common">Entomopathogenic fungus</name>
    <name type="synonym">Lecanicillium muscarium</name>
    <dbReference type="NCBI Taxonomy" id="2231603"/>
    <lineage>
        <taxon>Eukaryota</taxon>
        <taxon>Fungi</taxon>
        <taxon>Dikarya</taxon>
        <taxon>Ascomycota</taxon>
        <taxon>Pezizomycotina</taxon>
        <taxon>Sordariomycetes</taxon>
        <taxon>Hypocreomycetidae</taxon>
        <taxon>Hypocreales</taxon>
        <taxon>Cordycipitaceae</taxon>
        <taxon>Akanthomyces</taxon>
    </lineage>
</organism>
<dbReference type="KEGG" id="amus:LMH87_009893"/>
<keyword evidence="1" id="KW-0732">Signal</keyword>
<feature type="chain" id="PRO_5040823082" evidence="1">
    <location>
        <begin position="18"/>
        <end position="149"/>
    </location>
</feature>
<accession>A0A9W8QD14</accession>
<keyword evidence="3" id="KW-1185">Reference proteome</keyword>
<evidence type="ECO:0000256" key="1">
    <source>
        <dbReference type="SAM" id="SignalP"/>
    </source>
</evidence>
<feature type="signal peptide" evidence="1">
    <location>
        <begin position="1"/>
        <end position="17"/>
    </location>
</feature>
<evidence type="ECO:0000313" key="2">
    <source>
        <dbReference type="EMBL" id="KAJ4153405.1"/>
    </source>
</evidence>
<dbReference type="AlphaFoldDB" id="A0A9W8QD14"/>
<dbReference type="GeneID" id="80897052"/>
<gene>
    <name evidence="2" type="ORF">LMH87_009893</name>
</gene>
<name>A0A9W8QD14_AKAMU</name>
<dbReference type="RefSeq" id="XP_056054063.1">
    <property type="nucleotide sequence ID" value="XM_056196968.1"/>
</dbReference>
<reference evidence="2" key="1">
    <citation type="journal article" date="2023" name="Access Microbiol">
        <title>De-novo genome assembly for Akanthomyces muscarius, a biocontrol agent of insect agricultural pests.</title>
        <authorList>
            <person name="Erdos Z."/>
            <person name="Studholme D.J."/>
            <person name="Raymond B."/>
            <person name="Sharma M."/>
        </authorList>
    </citation>
    <scope>NUCLEOTIDE SEQUENCE</scope>
    <source>
        <strain evidence="2">Ve6</strain>
    </source>
</reference>
<comment type="caution">
    <text evidence="2">The sequence shown here is derived from an EMBL/GenBank/DDBJ whole genome shotgun (WGS) entry which is preliminary data.</text>
</comment>